<keyword evidence="2" id="KW-0812">Transmembrane</keyword>
<gene>
    <name evidence="3" type="ORF">RNA01_08000</name>
</gene>
<evidence type="ECO:0000256" key="2">
    <source>
        <dbReference type="SAM" id="Phobius"/>
    </source>
</evidence>
<evidence type="ECO:0000313" key="3">
    <source>
        <dbReference type="EMBL" id="GEO83868.1"/>
    </source>
</evidence>
<dbReference type="EMBL" id="BJZP01000003">
    <property type="protein sequence ID" value="GEO83868.1"/>
    <property type="molecule type" value="Genomic_DNA"/>
</dbReference>
<sequence>MDDYAKKRWGKLGAGLLVSLVVHFAVLGVLLVNLPLSLPAQPQEETVAVEIVPPPEEAKPATEEPPPEKAEEQPPEPKQQPEAEAAAAPPPPPPPSPSPSPPPESVPTPQERPVEQPAGEAGGEALSLPVLRPVFEFSEKDSGPRKDMSGDASKESVKPDAANDEKGKPDPEAPKPQTADVEPKTEAAGPSGVPLPDDIALPEIDTGTASAERDGAPSPAQPDETSVTIGAADPVDAPVEPSAAPDASASTVAEKAASPAKLEEVKKLYSRNLTNDAAAMTAMRDIPRPDRADQLCVTELREQLRNGSPSYRPELLPSFRLKEGNVLSIDKAAFRANGQWFNLRFRCEINADATRVVSFAFDVGSAIPKSEWKRYGFPDF</sequence>
<name>A0A512HEI9_9HYPH</name>
<dbReference type="RefSeq" id="WP_147178674.1">
    <property type="nucleotide sequence ID" value="NZ_BJZP01000003.1"/>
</dbReference>
<evidence type="ECO:0000313" key="4">
    <source>
        <dbReference type="Proteomes" id="UP000321717"/>
    </source>
</evidence>
<comment type="caution">
    <text evidence="3">The sequence shown here is derived from an EMBL/GenBank/DDBJ whole genome shotgun (WGS) entry which is preliminary data.</text>
</comment>
<keyword evidence="4" id="KW-1185">Reference proteome</keyword>
<keyword evidence="2" id="KW-0472">Membrane</keyword>
<dbReference type="AlphaFoldDB" id="A0A512HEI9"/>
<organism evidence="3 4">
    <name type="scientific">Ciceribacter naphthalenivorans</name>
    <dbReference type="NCBI Taxonomy" id="1118451"/>
    <lineage>
        <taxon>Bacteria</taxon>
        <taxon>Pseudomonadati</taxon>
        <taxon>Pseudomonadota</taxon>
        <taxon>Alphaproteobacteria</taxon>
        <taxon>Hyphomicrobiales</taxon>
        <taxon>Rhizobiaceae</taxon>
        <taxon>Ciceribacter</taxon>
    </lineage>
</organism>
<feature type="compositionally biased region" description="Pro residues" evidence="1">
    <location>
        <begin position="88"/>
        <end position="106"/>
    </location>
</feature>
<proteinExistence type="predicted"/>
<feature type="region of interest" description="Disordered" evidence="1">
    <location>
        <begin position="47"/>
        <end position="255"/>
    </location>
</feature>
<dbReference type="OrthoDB" id="9804158at2"/>
<evidence type="ECO:0000256" key="1">
    <source>
        <dbReference type="SAM" id="MobiDB-lite"/>
    </source>
</evidence>
<feature type="transmembrane region" description="Helical" evidence="2">
    <location>
        <begin position="12"/>
        <end position="36"/>
    </location>
</feature>
<feature type="compositionally biased region" description="Basic and acidic residues" evidence="1">
    <location>
        <begin position="137"/>
        <end position="173"/>
    </location>
</feature>
<dbReference type="InterPro" id="IPR009273">
    <property type="entry name" value="DUF930"/>
</dbReference>
<protein>
    <recommendedName>
        <fullName evidence="5">DUF930 domain-containing protein</fullName>
    </recommendedName>
</protein>
<reference evidence="3 4" key="1">
    <citation type="submission" date="2019-07" db="EMBL/GenBank/DDBJ databases">
        <title>Whole genome shotgun sequence of Rhizobium naphthalenivorans NBRC 107585.</title>
        <authorList>
            <person name="Hosoyama A."/>
            <person name="Uohara A."/>
            <person name="Ohji S."/>
            <person name="Ichikawa N."/>
        </authorList>
    </citation>
    <scope>NUCLEOTIDE SEQUENCE [LARGE SCALE GENOMIC DNA]</scope>
    <source>
        <strain evidence="3 4">NBRC 107585</strain>
    </source>
</reference>
<feature type="compositionally biased region" description="Basic and acidic residues" evidence="1">
    <location>
        <begin position="56"/>
        <end position="72"/>
    </location>
</feature>
<accession>A0A512HEI9</accession>
<keyword evidence="2" id="KW-1133">Transmembrane helix</keyword>
<evidence type="ECO:0008006" key="5">
    <source>
        <dbReference type="Google" id="ProtNLM"/>
    </source>
</evidence>
<dbReference type="Proteomes" id="UP000321717">
    <property type="component" value="Unassembled WGS sequence"/>
</dbReference>
<dbReference type="Pfam" id="PF06059">
    <property type="entry name" value="DUF930"/>
    <property type="match status" value="1"/>
</dbReference>